<keyword evidence="4" id="KW-0472">Membrane</keyword>
<keyword evidence="3" id="KW-0862">Zinc</keyword>
<accession>A0A2N9HXD3</accession>
<dbReference type="EMBL" id="OIVN01004380">
    <property type="protein sequence ID" value="SPD17032.1"/>
    <property type="molecule type" value="Genomic_DNA"/>
</dbReference>
<keyword evidence="1" id="KW-0479">Metal-binding</keyword>
<proteinExistence type="predicted"/>
<dbReference type="InterPro" id="IPR011011">
    <property type="entry name" value="Znf_FYVE_PHD"/>
</dbReference>
<sequence>MLARASRRKPYAYIYTSNGVSLHELAISLSKGRKYSAKDNDNLCIICADGGNLLLCDGCPRAFHKVMLTFTHRMGCLSMNWRYHSQKAASILPRIMITYASFVQMVGIFCFVMDAQGPSTKGKRGSDSCSNMTGGFPCYIEISSVVSAGILRVFGREVAELPLVATSNGHHGKGYFQILFSCIERLLAFLNVKNLVLPAAEEAVAIWTDKFGFEKMKPDQLIKYRRSCCQMVTFKGTSMLQKMVPQCRVIKPDYESEDAKYLLCS</sequence>
<dbReference type="PANTHER" id="PTHR47025">
    <property type="entry name" value="AUTOIMMUNE REGULATOR"/>
    <property type="match status" value="1"/>
</dbReference>
<gene>
    <name evidence="6" type="ORF">FSB_LOCUS44914</name>
</gene>
<dbReference type="GO" id="GO:0000977">
    <property type="term" value="F:RNA polymerase II transcription regulatory region sequence-specific DNA binding"/>
    <property type="evidence" value="ECO:0007669"/>
    <property type="project" value="TreeGrafter"/>
</dbReference>
<dbReference type="InterPro" id="IPR016181">
    <property type="entry name" value="Acyl_CoA_acyltransferase"/>
</dbReference>
<evidence type="ECO:0000256" key="1">
    <source>
        <dbReference type="ARBA" id="ARBA00022723"/>
    </source>
</evidence>
<evidence type="ECO:0000259" key="5">
    <source>
        <dbReference type="Pfam" id="PF23209"/>
    </source>
</evidence>
<dbReference type="InterPro" id="IPR056511">
    <property type="entry name" value="IDM1_C"/>
</dbReference>
<dbReference type="PANTHER" id="PTHR47025:SF28">
    <property type="entry name" value="ACYL-COA N-ACYLTRANSFERASE WITH RING_FYVE_PHD-TYPE ZINC FINGER DOMAIN-CONTAINING PROTEIN"/>
    <property type="match status" value="1"/>
</dbReference>
<dbReference type="GO" id="GO:0042393">
    <property type="term" value="F:histone binding"/>
    <property type="evidence" value="ECO:0007669"/>
    <property type="project" value="TreeGrafter"/>
</dbReference>
<name>A0A2N9HXD3_FAGSY</name>
<dbReference type="GO" id="GO:0003682">
    <property type="term" value="F:chromatin binding"/>
    <property type="evidence" value="ECO:0007669"/>
    <property type="project" value="TreeGrafter"/>
</dbReference>
<protein>
    <recommendedName>
        <fullName evidence="5">Increased DNA methylation 1 C-terminal domain-containing protein</fullName>
    </recommendedName>
</protein>
<dbReference type="Gene3D" id="3.30.40.10">
    <property type="entry name" value="Zinc/RING finger domain, C3HC4 (zinc finger)"/>
    <property type="match status" value="1"/>
</dbReference>
<dbReference type="SUPFAM" id="SSF55729">
    <property type="entry name" value="Acyl-CoA N-acyltransferases (Nat)"/>
    <property type="match status" value="1"/>
</dbReference>
<dbReference type="GO" id="GO:0045944">
    <property type="term" value="P:positive regulation of transcription by RNA polymerase II"/>
    <property type="evidence" value="ECO:0007669"/>
    <property type="project" value="TreeGrafter"/>
</dbReference>
<reference evidence="6" key="1">
    <citation type="submission" date="2018-02" db="EMBL/GenBank/DDBJ databases">
        <authorList>
            <person name="Cohen D.B."/>
            <person name="Kent A.D."/>
        </authorList>
    </citation>
    <scope>NUCLEOTIDE SEQUENCE</scope>
</reference>
<evidence type="ECO:0000313" key="6">
    <source>
        <dbReference type="EMBL" id="SPD17032.1"/>
    </source>
</evidence>
<dbReference type="GO" id="GO:0008270">
    <property type="term" value="F:zinc ion binding"/>
    <property type="evidence" value="ECO:0007669"/>
    <property type="project" value="UniProtKB-KW"/>
</dbReference>
<evidence type="ECO:0000256" key="3">
    <source>
        <dbReference type="ARBA" id="ARBA00022833"/>
    </source>
</evidence>
<keyword evidence="4" id="KW-0812">Transmembrane</keyword>
<evidence type="ECO:0000256" key="4">
    <source>
        <dbReference type="SAM" id="Phobius"/>
    </source>
</evidence>
<dbReference type="AlphaFoldDB" id="A0A2N9HXD3"/>
<dbReference type="InterPro" id="IPR013083">
    <property type="entry name" value="Znf_RING/FYVE/PHD"/>
</dbReference>
<organism evidence="6">
    <name type="scientific">Fagus sylvatica</name>
    <name type="common">Beechnut</name>
    <dbReference type="NCBI Taxonomy" id="28930"/>
    <lineage>
        <taxon>Eukaryota</taxon>
        <taxon>Viridiplantae</taxon>
        <taxon>Streptophyta</taxon>
        <taxon>Embryophyta</taxon>
        <taxon>Tracheophyta</taxon>
        <taxon>Spermatophyta</taxon>
        <taxon>Magnoliopsida</taxon>
        <taxon>eudicotyledons</taxon>
        <taxon>Gunneridae</taxon>
        <taxon>Pentapetalae</taxon>
        <taxon>rosids</taxon>
        <taxon>fabids</taxon>
        <taxon>Fagales</taxon>
        <taxon>Fagaceae</taxon>
        <taxon>Fagus</taxon>
    </lineage>
</organism>
<feature type="domain" description="Increased DNA methylation 1 C-terminal" evidence="5">
    <location>
        <begin position="143"/>
        <end position="242"/>
    </location>
</feature>
<keyword evidence="4" id="KW-1133">Transmembrane helix</keyword>
<keyword evidence="2" id="KW-0863">Zinc-finger</keyword>
<feature type="transmembrane region" description="Helical" evidence="4">
    <location>
        <begin position="91"/>
        <end position="114"/>
    </location>
</feature>
<dbReference type="GO" id="GO:0005634">
    <property type="term" value="C:nucleus"/>
    <property type="evidence" value="ECO:0007669"/>
    <property type="project" value="TreeGrafter"/>
</dbReference>
<dbReference type="SUPFAM" id="SSF57903">
    <property type="entry name" value="FYVE/PHD zinc finger"/>
    <property type="match status" value="1"/>
</dbReference>
<dbReference type="Pfam" id="PF23209">
    <property type="entry name" value="IDM1_C"/>
    <property type="match status" value="1"/>
</dbReference>
<evidence type="ECO:0000256" key="2">
    <source>
        <dbReference type="ARBA" id="ARBA00022771"/>
    </source>
</evidence>